<dbReference type="EMBL" id="CAEZTB010000003">
    <property type="protein sequence ID" value="CAB4549316.1"/>
    <property type="molecule type" value="Genomic_DNA"/>
</dbReference>
<dbReference type="AlphaFoldDB" id="A0A6J6CDA5"/>
<keyword evidence="1" id="KW-0472">Membrane</keyword>
<evidence type="ECO:0000313" key="2">
    <source>
        <dbReference type="EMBL" id="CAB4549316.1"/>
    </source>
</evidence>
<feature type="transmembrane region" description="Helical" evidence="1">
    <location>
        <begin position="88"/>
        <end position="115"/>
    </location>
</feature>
<sequence length="187" mass="19485">METFPISSRSRRSFTKRAVIFAPFTRPAIGEVLIPIVIEIAGSSIAISGRGLTSSGSARVSPIVISSIPATATMSPGPADSVGKRSRALVISSSVIFTFWVSPFCLTQATCWPFLIVPLKTRSSARRPRKGDASRFVTCACSGASGSYFGAGMYFMIAPKSGSRSALSGSVPFSGLLSDAAPALPEA</sequence>
<name>A0A6J6CDA5_9ZZZZ</name>
<evidence type="ECO:0000256" key="1">
    <source>
        <dbReference type="SAM" id="Phobius"/>
    </source>
</evidence>
<keyword evidence="1" id="KW-0812">Transmembrane</keyword>
<protein>
    <submittedName>
        <fullName evidence="2">Unannotated protein</fullName>
    </submittedName>
</protein>
<proteinExistence type="predicted"/>
<reference evidence="2" key="1">
    <citation type="submission" date="2020-05" db="EMBL/GenBank/DDBJ databases">
        <authorList>
            <person name="Chiriac C."/>
            <person name="Salcher M."/>
            <person name="Ghai R."/>
            <person name="Kavagutti S V."/>
        </authorList>
    </citation>
    <scope>NUCLEOTIDE SEQUENCE</scope>
</reference>
<gene>
    <name evidence="2" type="ORF">UFOPK1581_00051</name>
</gene>
<accession>A0A6J6CDA5</accession>
<feature type="transmembrane region" description="Helical" evidence="1">
    <location>
        <begin position="136"/>
        <end position="157"/>
    </location>
</feature>
<organism evidence="2">
    <name type="scientific">freshwater metagenome</name>
    <dbReference type="NCBI Taxonomy" id="449393"/>
    <lineage>
        <taxon>unclassified sequences</taxon>
        <taxon>metagenomes</taxon>
        <taxon>ecological metagenomes</taxon>
    </lineage>
</organism>
<keyword evidence="1" id="KW-1133">Transmembrane helix</keyword>